<keyword evidence="4 8" id="KW-0350">Heme biosynthesis</keyword>
<name>A0A3M4B384_9PSED</name>
<comment type="subcellular location">
    <subcellularLocation>
        <location evidence="8">Cytoplasm</location>
    </subcellularLocation>
</comment>
<accession>A0A3M4B384</accession>
<sequence>MSFRYCCSVASVPGRSVCRKPVSHLSTPNSTLPCRICWVATERFEIGCCMTDHALLLVNLGSPASTQVADVRSYLNQFLMDPYVIDLPWPVRRLLVSLILIKRPEQSAHAYASIWWDEGSPLVVLSKRLQQAMKKEWSHGPVELAMRYGEPSIETMLTRLSEQGFKKVTLAPLYPQFADSTVTTVIEEAKRVVRAKSLKMQFSVLQPFYDQPEYLSALVESVRPHLEQPYDHLLLSFHGLPERHLHKLDPTGKHCLKDDCCMTAPAEVLATCYRAQCIQSAAAFAKRMGIPDGKWSVSFQSRLGRAKWIEPYTEARLDELAAQGVKRLLVMCPAFVADCIETLEEIGDRGAEQFKEAGGEELVLVPCLNDDPNWAKELNRLCERAPLML</sequence>
<dbReference type="SUPFAM" id="SSF53800">
    <property type="entry name" value="Chelatase"/>
    <property type="match status" value="1"/>
</dbReference>
<dbReference type="GO" id="GO:0005737">
    <property type="term" value="C:cytoplasm"/>
    <property type="evidence" value="ECO:0007669"/>
    <property type="project" value="UniProtKB-SubCell"/>
</dbReference>
<dbReference type="Gene3D" id="3.40.50.1400">
    <property type="match status" value="2"/>
</dbReference>
<evidence type="ECO:0000256" key="3">
    <source>
        <dbReference type="ARBA" id="ARBA00023004"/>
    </source>
</evidence>
<dbReference type="UniPathway" id="UPA00252">
    <property type="reaction ID" value="UER00325"/>
</dbReference>
<dbReference type="InterPro" id="IPR001015">
    <property type="entry name" value="Ferrochelatase"/>
</dbReference>
<evidence type="ECO:0000256" key="4">
    <source>
        <dbReference type="ARBA" id="ARBA00023133"/>
    </source>
</evidence>
<evidence type="ECO:0000256" key="2">
    <source>
        <dbReference type="ARBA" id="ARBA00022723"/>
    </source>
</evidence>
<dbReference type="Proteomes" id="UP000281604">
    <property type="component" value="Unassembled WGS sequence"/>
</dbReference>
<feature type="binding site" evidence="8">
    <location>
        <position position="238"/>
    </location>
    <ligand>
        <name>Fe(2+)</name>
        <dbReference type="ChEBI" id="CHEBI:29033"/>
    </ligand>
</feature>
<evidence type="ECO:0000313" key="10">
    <source>
        <dbReference type="EMBL" id="RMP13010.1"/>
    </source>
</evidence>
<feature type="binding site" evidence="8">
    <location>
        <position position="341"/>
    </location>
    <ligand>
        <name>Fe(2+)</name>
        <dbReference type="ChEBI" id="CHEBI:29033"/>
    </ligand>
</feature>
<dbReference type="GO" id="GO:0006783">
    <property type="term" value="P:heme biosynthetic process"/>
    <property type="evidence" value="ECO:0007669"/>
    <property type="project" value="UniProtKB-UniRule"/>
</dbReference>
<dbReference type="AlphaFoldDB" id="A0A3M4B384"/>
<comment type="pathway">
    <text evidence="8">Porphyrin-containing compound metabolism; protoheme biosynthesis; protoheme from protoporphyrin-IX: step 1/1.</text>
</comment>
<keyword evidence="2 8" id="KW-0479">Metal-binding</keyword>
<evidence type="ECO:0000313" key="11">
    <source>
        <dbReference type="Proteomes" id="UP000281604"/>
    </source>
</evidence>
<gene>
    <name evidence="8" type="primary">hemH</name>
    <name evidence="10" type="ORF">ALQ30_04714</name>
</gene>
<dbReference type="CDD" id="cd00419">
    <property type="entry name" value="Ferrochelatase_C"/>
    <property type="match status" value="1"/>
</dbReference>
<keyword evidence="3 8" id="KW-0408">Iron</keyword>
<dbReference type="GO" id="GO:0004325">
    <property type="term" value="F:ferrochelatase activity"/>
    <property type="evidence" value="ECO:0007669"/>
    <property type="project" value="UniProtKB-UniRule"/>
</dbReference>
<comment type="similarity">
    <text evidence="1 8 9">Belongs to the ferrochelatase family.</text>
</comment>
<dbReference type="Pfam" id="PF00762">
    <property type="entry name" value="Ferrochelatase"/>
    <property type="match status" value="1"/>
</dbReference>
<comment type="catalytic activity">
    <reaction evidence="8">
        <text>heme b + 2 H(+) = protoporphyrin IX + Fe(2+)</text>
        <dbReference type="Rhea" id="RHEA:22584"/>
        <dbReference type="ChEBI" id="CHEBI:15378"/>
        <dbReference type="ChEBI" id="CHEBI:29033"/>
        <dbReference type="ChEBI" id="CHEBI:57306"/>
        <dbReference type="ChEBI" id="CHEBI:60344"/>
        <dbReference type="EC" id="4.98.1.1"/>
    </reaction>
</comment>
<dbReference type="HAMAP" id="MF_00323">
    <property type="entry name" value="Ferrochelatase"/>
    <property type="match status" value="1"/>
</dbReference>
<proteinExistence type="inferred from homology"/>
<dbReference type="CDD" id="cd03411">
    <property type="entry name" value="Ferrochelatase_N"/>
    <property type="match status" value="1"/>
</dbReference>
<dbReference type="NCBIfam" id="TIGR00109">
    <property type="entry name" value="hemH"/>
    <property type="match status" value="1"/>
</dbReference>
<evidence type="ECO:0000256" key="7">
    <source>
        <dbReference type="ARBA" id="ARBA00024536"/>
    </source>
</evidence>
<keyword evidence="5 8" id="KW-0456">Lyase</keyword>
<dbReference type="EMBL" id="RBQE01000088">
    <property type="protein sequence ID" value="RMP13010.1"/>
    <property type="molecule type" value="Genomic_DNA"/>
</dbReference>
<reference evidence="10 11" key="1">
    <citation type="submission" date="2018-08" db="EMBL/GenBank/DDBJ databases">
        <title>Recombination of ecologically and evolutionarily significant loci maintains genetic cohesion in the Pseudomonas syringae species complex.</title>
        <authorList>
            <person name="Dillon M."/>
            <person name="Thakur S."/>
            <person name="Almeida R.N.D."/>
            <person name="Weir B.S."/>
            <person name="Guttman D.S."/>
        </authorList>
    </citation>
    <scope>NUCLEOTIDE SEQUENCE [LARGE SCALE GENOMIC DNA]</scope>
    <source>
        <strain evidence="10 11">ICMP 3706</strain>
    </source>
</reference>
<evidence type="ECO:0000256" key="8">
    <source>
        <dbReference type="HAMAP-Rule" id="MF_00323"/>
    </source>
</evidence>
<dbReference type="PANTHER" id="PTHR11108">
    <property type="entry name" value="FERROCHELATASE"/>
    <property type="match status" value="1"/>
</dbReference>
<evidence type="ECO:0000256" key="5">
    <source>
        <dbReference type="ARBA" id="ARBA00023239"/>
    </source>
</evidence>
<dbReference type="PANTHER" id="PTHR11108:SF1">
    <property type="entry name" value="FERROCHELATASE, MITOCHONDRIAL"/>
    <property type="match status" value="1"/>
</dbReference>
<comment type="function">
    <text evidence="8">Catalyzes the ferrous insertion into protoporphyrin IX.</text>
</comment>
<dbReference type="InterPro" id="IPR033644">
    <property type="entry name" value="Ferrochelatase_C"/>
</dbReference>
<protein>
    <recommendedName>
        <fullName evidence="8">Ferrochelatase</fullName>
        <ecNumber evidence="8">4.98.1.1</ecNumber>
    </recommendedName>
    <alternativeName>
        <fullName evidence="8">Heme synthase</fullName>
    </alternativeName>
    <alternativeName>
        <fullName evidence="8">Protoheme ferro-lyase</fullName>
    </alternativeName>
</protein>
<comment type="catalytic activity">
    <reaction evidence="7">
        <text>Fe-coproporphyrin III + 2 H(+) = coproporphyrin III + Fe(2+)</text>
        <dbReference type="Rhea" id="RHEA:49572"/>
        <dbReference type="ChEBI" id="CHEBI:15378"/>
        <dbReference type="ChEBI" id="CHEBI:29033"/>
        <dbReference type="ChEBI" id="CHEBI:68438"/>
        <dbReference type="ChEBI" id="CHEBI:131725"/>
        <dbReference type="EC" id="4.99.1.9"/>
    </reaction>
    <physiologicalReaction direction="right-to-left" evidence="7">
        <dbReference type="Rhea" id="RHEA:49574"/>
    </physiologicalReaction>
</comment>
<organism evidence="10 11">
    <name type="scientific">Pseudomonas syringae pv. persicae</name>
    <dbReference type="NCBI Taxonomy" id="237306"/>
    <lineage>
        <taxon>Bacteria</taxon>
        <taxon>Pseudomonadati</taxon>
        <taxon>Pseudomonadota</taxon>
        <taxon>Gammaproteobacteria</taxon>
        <taxon>Pseudomonadales</taxon>
        <taxon>Pseudomonadaceae</taxon>
        <taxon>Pseudomonas</taxon>
    </lineage>
</organism>
<dbReference type="GO" id="GO:0046872">
    <property type="term" value="F:metal ion binding"/>
    <property type="evidence" value="ECO:0007669"/>
    <property type="project" value="UniProtKB-KW"/>
</dbReference>
<evidence type="ECO:0000256" key="6">
    <source>
        <dbReference type="ARBA" id="ARBA00023244"/>
    </source>
</evidence>
<dbReference type="EC" id="4.98.1.1" evidence="8"/>
<dbReference type="InterPro" id="IPR033659">
    <property type="entry name" value="Ferrochelatase_N"/>
</dbReference>
<comment type="caution">
    <text evidence="10">The sequence shown here is derived from an EMBL/GenBank/DDBJ whole genome shotgun (WGS) entry which is preliminary data.</text>
</comment>
<evidence type="ECO:0000256" key="9">
    <source>
        <dbReference type="RuleBase" id="RU004185"/>
    </source>
</evidence>
<keyword evidence="6 8" id="KW-0627">Porphyrin biosynthesis</keyword>
<evidence type="ECO:0000256" key="1">
    <source>
        <dbReference type="ARBA" id="ARBA00007718"/>
    </source>
</evidence>
<keyword evidence="8" id="KW-0963">Cytoplasm</keyword>